<evidence type="ECO:0000313" key="3">
    <source>
        <dbReference type="EMBL" id="SHL11264.1"/>
    </source>
</evidence>
<protein>
    <submittedName>
        <fullName evidence="3">Peptide/nickel transport system substrate-binding protein</fullName>
    </submittedName>
</protein>
<dbReference type="Proteomes" id="UP000184363">
    <property type="component" value="Unassembled WGS sequence"/>
</dbReference>
<dbReference type="GO" id="GO:0043190">
    <property type="term" value="C:ATP-binding cassette (ABC) transporter complex"/>
    <property type="evidence" value="ECO:0007669"/>
    <property type="project" value="InterPro"/>
</dbReference>
<dbReference type="PANTHER" id="PTHR30290">
    <property type="entry name" value="PERIPLASMIC BINDING COMPONENT OF ABC TRANSPORTER"/>
    <property type="match status" value="1"/>
</dbReference>
<sequence>MRRAALRWSAALAAAALVLTGCGGGGEEPAGAAGEYDPNAVFRYAVPGNPTSFDPRQSAPLDPVFLDVVYESLIERTPDGQLKPGLATGWSFSADNTVLDLELREGVTFHDGEKLDAAAAVASLEALRARGAQASALRTVEKVEATGPMSLRITFSEPSGYMINVLAGEAGIVVSPKAIDDPNLGTKPVGTGAFKLQSLEQGRVTFTRFDDYWNNEATTIAGIEMIAFSDEPTRLRAVVSGEVDGTTINAGQVREAKANGLTVVQGPNSTFNGMLLNTSRPELADPRVRKAIMHAIDRKAIADSLFDGGCTPTVQPFAEGFWPHVPEMSDVTPYYDPEKAKSLLAEAGHPNGISFDIVHGPNTTYQNLSQALQAQLREAGINVTVRPLEFTQMIEARRSGNFVATVALVQAGRPDPSQFVVDFYSPGGTYNPGGFSEPGIAELLSKSRASSDENERAAYTREIFQKVFDAGPPVIPVCAVQWVAAFRDGVTGFEVPRYGDYDFTKIKISR</sequence>
<dbReference type="GO" id="GO:0042597">
    <property type="term" value="C:periplasmic space"/>
    <property type="evidence" value="ECO:0007669"/>
    <property type="project" value="UniProtKB-ARBA"/>
</dbReference>
<dbReference type="GO" id="GO:0015833">
    <property type="term" value="P:peptide transport"/>
    <property type="evidence" value="ECO:0007669"/>
    <property type="project" value="TreeGrafter"/>
</dbReference>
<keyword evidence="4" id="KW-1185">Reference proteome</keyword>
<dbReference type="InterPro" id="IPR000914">
    <property type="entry name" value="SBP_5_dom"/>
</dbReference>
<dbReference type="Gene3D" id="3.10.105.10">
    <property type="entry name" value="Dipeptide-binding Protein, Domain 3"/>
    <property type="match status" value="1"/>
</dbReference>
<feature type="chain" id="PRO_5039648798" evidence="1">
    <location>
        <begin position="24"/>
        <end position="510"/>
    </location>
</feature>
<feature type="signal peptide" evidence="1">
    <location>
        <begin position="1"/>
        <end position="23"/>
    </location>
</feature>
<dbReference type="EMBL" id="FRAP01000018">
    <property type="protein sequence ID" value="SHL11264.1"/>
    <property type="molecule type" value="Genomic_DNA"/>
</dbReference>
<dbReference type="Pfam" id="PF00496">
    <property type="entry name" value="SBP_bac_5"/>
    <property type="match status" value="1"/>
</dbReference>
<dbReference type="RefSeq" id="WP_073459055.1">
    <property type="nucleotide sequence ID" value="NZ_FRAP01000018.1"/>
</dbReference>
<dbReference type="Gene3D" id="3.40.190.10">
    <property type="entry name" value="Periplasmic binding protein-like II"/>
    <property type="match status" value="1"/>
</dbReference>
<dbReference type="SUPFAM" id="SSF53850">
    <property type="entry name" value="Periplasmic binding protein-like II"/>
    <property type="match status" value="1"/>
</dbReference>
<keyword evidence="1" id="KW-0732">Signal</keyword>
<dbReference type="STRING" id="1848.SAMN05443637_11893"/>
<proteinExistence type="predicted"/>
<dbReference type="PROSITE" id="PS51257">
    <property type="entry name" value="PROKAR_LIPOPROTEIN"/>
    <property type="match status" value="1"/>
</dbReference>
<evidence type="ECO:0000256" key="1">
    <source>
        <dbReference type="SAM" id="SignalP"/>
    </source>
</evidence>
<name>A0A1M6XZ55_PSETH</name>
<reference evidence="3 4" key="1">
    <citation type="submission" date="2016-11" db="EMBL/GenBank/DDBJ databases">
        <authorList>
            <person name="Jaros S."/>
            <person name="Januszkiewicz K."/>
            <person name="Wedrychowicz H."/>
        </authorList>
    </citation>
    <scope>NUCLEOTIDE SEQUENCE [LARGE SCALE GENOMIC DNA]</scope>
    <source>
        <strain evidence="3 4">DSM 43832</strain>
    </source>
</reference>
<accession>A0A1M6XZ55</accession>
<evidence type="ECO:0000259" key="2">
    <source>
        <dbReference type="Pfam" id="PF00496"/>
    </source>
</evidence>
<dbReference type="InterPro" id="IPR030678">
    <property type="entry name" value="Peptide/Ni-bd"/>
</dbReference>
<organism evidence="3 4">
    <name type="scientific">Pseudonocardia thermophila</name>
    <dbReference type="NCBI Taxonomy" id="1848"/>
    <lineage>
        <taxon>Bacteria</taxon>
        <taxon>Bacillati</taxon>
        <taxon>Actinomycetota</taxon>
        <taxon>Actinomycetes</taxon>
        <taxon>Pseudonocardiales</taxon>
        <taxon>Pseudonocardiaceae</taxon>
        <taxon>Pseudonocardia</taxon>
    </lineage>
</organism>
<dbReference type="GO" id="GO:1904680">
    <property type="term" value="F:peptide transmembrane transporter activity"/>
    <property type="evidence" value="ECO:0007669"/>
    <property type="project" value="TreeGrafter"/>
</dbReference>
<gene>
    <name evidence="3" type="ORF">SAMN05443637_11893</name>
</gene>
<dbReference type="AlphaFoldDB" id="A0A1M6XZ55"/>
<evidence type="ECO:0000313" key="4">
    <source>
        <dbReference type="Proteomes" id="UP000184363"/>
    </source>
</evidence>
<dbReference type="OrthoDB" id="7232492at2"/>
<dbReference type="PIRSF" id="PIRSF002741">
    <property type="entry name" value="MppA"/>
    <property type="match status" value="1"/>
</dbReference>
<feature type="domain" description="Solute-binding protein family 5" evidence="2">
    <location>
        <begin position="82"/>
        <end position="430"/>
    </location>
</feature>
<dbReference type="InterPro" id="IPR039424">
    <property type="entry name" value="SBP_5"/>
</dbReference>